<keyword evidence="2" id="KW-1185">Reference proteome</keyword>
<comment type="caution">
    <text evidence="1">The sequence shown here is derived from an EMBL/GenBank/DDBJ whole genome shotgun (WGS) entry which is preliminary data.</text>
</comment>
<organism evidence="1 2">
    <name type="scientific">Alginatibacterium sediminis</name>
    <dbReference type="NCBI Taxonomy" id="2164068"/>
    <lineage>
        <taxon>Bacteria</taxon>
        <taxon>Pseudomonadati</taxon>
        <taxon>Pseudomonadota</taxon>
        <taxon>Gammaproteobacteria</taxon>
        <taxon>Alteromonadales</taxon>
        <taxon>Alteromonadaceae</taxon>
        <taxon>Alginatibacterium</taxon>
    </lineage>
</organism>
<evidence type="ECO:0008006" key="3">
    <source>
        <dbReference type="Google" id="ProtNLM"/>
    </source>
</evidence>
<protein>
    <recommendedName>
        <fullName evidence="3">NRDE family protein</fullName>
    </recommendedName>
</protein>
<dbReference type="Pfam" id="PF05742">
    <property type="entry name" value="TANGO2"/>
    <property type="match status" value="1"/>
</dbReference>
<gene>
    <name evidence="1" type="ORF">DBZ36_16750</name>
</gene>
<dbReference type="AlphaFoldDB" id="A0A420E6Z7"/>
<dbReference type="PANTHER" id="PTHR17985:SF8">
    <property type="entry name" value="TRANSPORT AND GOLGI ORGANIZATION PROTEIN 2 HOMOLOG"/>
    <property type="match status" value="1"/>
</dbReference>
<dbReference type="EMBL" id="RAQO01000009">
    <property type="protein sequence ID" value="RKF14311.1"/>
    <property type="molecule type" value="Genomic_DNA"/>
</dbReference>
<proteinExistence type="predicted"/>
<dbReference type="RefSeq" id="WP_120356122.1">
    <property type="nucleotide sequence ID" value="NZ_RAQO01000009.1"/>
</dbReference>
<dbReference type="OrthoDB" id="1113830at2"/>
<reference evidence="1 2" key="1">
    <citation type="submission" date="2018-09" db="EMBL/GenBank/DDBJ databases">
        <authorList>
            <person name="Wang Z."/>
        </authorList>
    </citation>
    <scope>NUCLEOTIDE SEQUENCE [LARGE SCALE GENOMIC DNA]</scope>
    <source>
        <strain evidence="1 2">ALS 81</strain>
    </source>
</reference>
<dbReference type="Proteomes" id="UP000286482">
    <property type="component" value="Unassembled WGS sequence"/>
</dbReference>
<sequence>MCTYSFSRSEDGRRIISMNRDEARERHEGAFSHHKADTPQLLYPTDERSGGTWFGCNSQGLCLALLNRYQCENPYASLSRGLLIPRFLSNWDSAAKLKQLTRDELLAYPPFDMIASDHQACFQLTWDGDSVQVVHHTIKDFSFSSSALNTDVVLAKRQSQFRTLLDQNKLSTTDSLLRAKQILTYFHLVSDPSHSEQGVLMDRPEAHTKSICQVIIDGHALSFRYLDEQCLASFRTMPQLKEKNDNYGLMVECVATAKPLSN</sequence>
<dbReference type="InterPro" id="IPR008551">
    <property type="entry name" value="TANGO2"/>
</dbReference>
<evidence type="ECO:0000313" key="2">
    <source>
        <dbReference type="Proteomes" id="UP000286482"/>
    </source>
</evidence>
<accession>A0A420E6Z7</accession>
<evidence type="ECO:0000313" key="1">
    <source>
        <dbReference type="EMBL" id="RKF14311.1"/>
    </source>
</evidence>
<name>A0A420E6Z7_9ALTE</name>
<dbReference type="PANTHER" id="PTHR17985">
    <property type="entry name" value="SER/THR-RICH PROTEIN T10 IN DGCR REGION"/>
    <property type="match status" value="1"/>
</dbReference>